<feature type="compositionally biased region" description="Polar residues" evidence="1">
    <location>
        <begin position="257"/>
        <end position="275"/>
    </location>
</feature>
<comment type="caution">
    <text evidence="2">The sequence shown here is derived from an EMBL/GenBank/DDBJ whole genome shotgun (WGS) entry which is preliminary data.</text>
</comment>
<reference evidence="3" key="1">
    <citation type="submission" date="2014-03" db="EMBL/GenBank/DDBJ databases">
        <title>The Genome Sequence of Puccinia striiformis f. sp. tritici PST-78.</title>
        <authorList>
            <consortium name="The Broad Institute Genome Sequencing Platform"/>
            <person name="Cuomo C."/>
            <person name="Hulbert S."/>
            <person name="Chen X."/>
            <person name="Walker B."/>
            <person name="Young S.K."/>
            <person name="Zeng Q."/>
            <person name="Gargeya S."/>
            <person name="Fitzgerald M."/>
            <person name="Haas B."/>
            <person name="Abouelleil A."/>
            <person name="Alvarado L."/>
            <person name="Arachchi H.M."/>
            <person name="Berlin A.M."/>
            <person name="Chapman S.B."/>
            <person name="Goldberg J."/>
            <person name="Griggs A."/>
            <person name="Gujja S."/>
            <person name="Hansen M."/>
            <person name="Howarth C."/>
            <person name="Imamovic A."/>
            <person name="Larimer J."/>
            <person name="McCowan C."/>
            <person name="Montmayeur A."/>
            <person name="Murphy C."/>
            <person name="Neiman D."/>
            <person name="Pearson M."/>
            <person name="Priest M."/>
            <person name="Roberts A."/>
            <person name="Saif S."/>
            <person name="Shea T."/>
            <person name="Sisk P."/>
            <person name="Sykes S."/>
            <person name="Wortman J."/>
            <person name="Nusbaum C."/>
            <person name="Birren B."/>
        </authorList>
    </citation>
    <scope>NUCLEOTIDE SEQUENCE [LARGE SCALE GENOMIC DNA]</scope>
    <source>
        <strain evidence="3">race PST-78</strain>
    </source>
</reference>
<organism evidence="2 3">
    <name type="scientific">Puccinia striiformis f. sp. tritici PST-78</name>
    <dbReference type="NCBI Taxonomy" id="1165861"/>
    <lineage>
        <taxon>Eukaryota</taxon>
        <taxon>Fungi</taxon>
        <taxon>Dikarya</taxon>
        <taxon>Basidiomycota</taxon>
        <taxon>Pucciniomycotina</taxon>
        <taxon>Pucciniomycetes</taxon>
        <taxon>Pucciniales</taxon>
        <taxon>Pucciniaceae</taxon>
        <taxon>Puccinia</taxon>
    </lineage>
</organism>
<feature type="compositionally biased region" description="Polar residues" evidence="1">
    <location>
        <begin position="92"/>
        <end position="112"/>
    </location>
</feature>
<evidence type="ECO:0000313" key="3">
    <source>
        <dbReference type="Proteomes" id="UP000054564"/>
    </source>
</evidence>
<feature type="region of interest" description="Disordered" evidence="1">
    <location>
        <begin position="254"/>
        <end position="275"/>
    </location>
</feature>
<evidence type="ECO:0000313" key="2">
    <source>
        <dbReference type="EMBL" id="KNE92638.1"/>
    </source>
</evidence>
<proteinExistence type="predicted"/>
<sequence>MYNENPARHGFANTGRSAKHQTLGGKDWIKVHSMPDGTFFPTLLLTILKRILPVVLILASELRQHPHGPVKMTVEETADKTTLIDLNQAIPISSQQNIPPQNPNRYKTNASRSCEDPKVTILLPSAPDRGVVLRSSHLVPPMWLTERPHGALPVPGTPPRTLPTELKRKIPDTDSRISSSEFHSSAVSNPLDQVGTTAQRGFQLFGFTIEPEGYAKKCKGVERMGDPAEIKTTPIPGSLSEADSSSIDISLPKPHVGTSSPSLSVTPKLPSISSVSRQTTVRVHENMSGHEVQVSKKDQTAANTKLERMTFDVNLFKSFASLTSSGYELPSKLTDLFRLCGGGELVMTEDQFVRHAGTAFRHYKLPNAAQIYPGRPFSEATSISRMRNQSAVQFLVENIPPWRSRYEGKLEFNLRSFIIRISGISHKTINSGLEKLIVSYLNFVEMISTMVPRDKKTNDINFELKEALQLLESVDETKEPHKFKYSPPSESQRSVIKEIFRGTSTGVRNSTSLWELLNIWLETSRDTLYQAMRRSTKSPTGNNYMKRFFWITFFVSIKPFTAQLKD</sequence>
<keyword evidence="3" id="KW-1185">Reference proteome</keyword>
<dbReference type="AlphaFoldDB" id="A0A0L0V025"/>
<dbReference type="Proteomes" id="UP000054564">
    <property type="component" value="Unassembled WGS sequence"/>
</dbReference>
<dbReference type="EMBL" id="AJIL01000158">
    <property type="protein sequence ID" value="KNE92638.1"/>
    <property type="molecule type" value="Genomic_DNA"/>
</dbReference>
<protein>
    <submittedName>
        <fullName evidence="2">Uncharacterized protein</fullName>
    </submittedName>
</protein>
<gene>
    <name evidence="2" type="ORF">PSTG_13963</name>
</gene>
<feature type="region of interest" description="Disordered" evidence="1">
    <location>
        <begin position="92"/>
        <end position="113"/>
    </location>
</feature>
<evidence type="ECO:0000256" key="1">
    <source>
        <dbReference type="SAM" id="MobiDB-lite"/>
    </source>
</evidence>
<name>A0A0L0V025_9BASI</name>
<accession>A0A0L0V025</accession>